<keyword evidence="11" id="KW-1185">Reference proteome</keyword>
<evidence type="ECO:0000256" key="8">
    <source>
        <dbReference type="ARBA" id="ARBA00023180"/>
    </source>
</evidence>
<evidence type="ECO:0000256" key="6">
    <source>
        <dbReference type="ARBA" id="ARBA00023136"/>
    </source>
</evidence>
<dbReference type="Gene3D" id="3.40.190.10">
    <property type="entry name" value="Periplasmic binding protein-like II"/>
    <property type="match status" value="3"/>
</dbReference>
<dbReference type="RefSeq" id="WP_086091704.1">
    <property type="nucleotide sequence ID" value="NZ_CP021112.1"/>
</dbReference>
<evidence type="ECO:0000313" key="10">
    <source>
        <dbReference type="EMBL" id="ARQ03241.1"/>
    </source>
</evidence>
<accession>A0A1W7A1C8</accession>
<dbReference type="AlphaFoldDB" id="A0A1W7A1C8"/>
<dbReference type="GO" id="GO:0016020">
    <property type="term" value="C:membrane"/>
    <property type="evidence" value="ECO:0007669"/>
    <property type="project" value="UniProtKB-SubCell"/>
</dbReference>
<evidence type="ECO:0000256" key="2">
    <source>
        <dbReference type="ARBA" id="ARBA00022448"/>
    </source>
</evidence>
<protein>
    <submittedName>
        <fullName evidence="10">ABC transporter substrate-binding protein</fullName>
    </submittedName>
</protein>
<dbReference type="GO" id="GO:0015276">
    <property type="term" value="F:ligand-gated monoatomic ion channel activity"/>
    <property type="evidence" value="ECO:0007669"/>
    <property type="project" value="InterPro"/>
</dbReference>
<dbReference type="Proteomes" id="UP000194137">
    <property type="component" value="Chromosome"/>
</dbReference>
<organism evidence="10 11">
    <name type="scientific">Pseudorhodoplanes sinuspersici</name>
    <dbReference type="NCBI Taxonomy" id="1235591"/>
    <lineage>
        <taxon>Bacteria</taxon>
        <taxon>Pseudomonadati</taxon>
        <taxon>Pseudomonadota</taxon>
        <taxon>Alphaproteobacteria</taxon>
        <taxon>Hyphomicrobiales</taxon>
        <taxon>Pseudorhodoplanes</taxon>
    </lineage>
</organism>
<comment type="subcellular location">
    <subcellularLocation>
        <location evidence="1">Membrane</location>
        <topology evidence="1">Multi-pass membrane protein</topology>
    </subcellularLocation>
</comment>
<dbReference type="STRING" id="1235591.CAK95_27955"/>
<keyword evidence="3" id="KW-0812">Transmembrane</keyword>
<dbReference type="InterPro" id="IPR015683">
    <property type="entry name" value="Ionotropic_Glu_rcpt"/>
</dbReference>
<dbReference type="SUPFAM" id="SSF53850">
    <property type="entry name" value="Periplasmic binding protein-like II"/>
    <property type="match status" value="1"/>
</dbReference>
<dbReference type="InterPro" id="IPR001320">
    <property type="entry name" value="Iontro_rcpt_C"/>
</dbReference>
<keyword evidence="2" id="KW-0813">Transport</keyword>
<name>A0A1W7A1C8_9HYPH</name>
<evidence type="ECO:0000256" key="5">
    <source>
        <dbReference type="ARBA" id="ARBA00023065"/>
    </source>
</evidence>
<evidence type="ECO:0000256" key="7">
    <source>
        <dbReference type="ARBA" id="ARBA00023170"/>
    </source>
</evidence>
<evidence type="ECO:0000256" key="1">
    <source>
        <dbReference type="ARBA" id="ARBA00004141"/>
    </source>
</evidence>
<keyword evidence="8" id="KW-0325">Glycoprotein</keyword>
<keyword evidence="6" id="KW-0472">Membrane</keyword>
<keyword evidence="5" id="KW-0406">Ion transport</keyword>
<keyword evidence="9" id="KW-0407">Ion channel</keyword>
<dbReference type="SMART" id="SM00062">
    <property type="entry name" value="PBPb"/>
    <property type="match status" value="1"/>
</dbReference>
<evidence type="ECO:0000256" key="3">
    <source>
        <dbReference type="ARBA" id="ARBA00022692"/>
    </source>
</evidence>
<dbReference type="KEGG" id="psin:CAK95_27955"/>
<keyword evidence="4" id="KW-1133">Transmembrane helix</keyword>
<dbReference type="OrthoDB" id="9799090at2"/>
<reference evidence="10 11" key="1">
    <citation type="submission" date="2017-05" db="EMBL/GenBank/DDBJ databases">
        <title>Full genome sequence of Pseudorhodoplanes sinuspersici.</title>
        <authorList>
            <person name="Dastgheib S.M.M."/>
            <person name="Shavandi M."/>
            <person name="Tirandaz H."/>
        </authorList>
    </citation>
    <scope>NUCLEOTIDE SEQUENCE [LARGE SCALE GENOMIC DNA]</scope>
    <source>
        <strain evidence="10 11">RIPI110</strain>
    </source>
</reference>
<sequence>MKRLPFLFVLAFFVTGGRADAQPTPQNIPTPQIVKVGVYVSPPFVLKNDDGYSGMAVELWQKATADLSVVSEYQEFPNTADLMGAVADGRVHAAVTNLTITKARAQTVDFTQPWFDSGLRVMVHSDARGSMMALWEGLREAGHLANFAWIAAIMLVATALMTIFDRKLDAEFPKRWREGLAENLYHVISLATTGEASRKNLFGWVGRIGEAMWLLCSVAVIAYVASSITSVMTASHISNQIKSVADLQGRIVGVRAGSVAEDYLQTFKLRRRPFNHINEAAEALVKREIAAVVDDSSILEYFTHTHPHLPLDVVGNTFRSEKYGFAFTAGSALTKPVSLRIIGLQENGEVEKLKARYFGFKP</sequence>
<proteinExistence type="predicted"/>
<gene>
    <name evidence="10" type="ORF">CAK95_27955</name>
</gene>
<evidence type="ECO:0000256" key="9">
    <source>
        <dbReference type="ARBA" id="ARBA00023303"/>
    </source>
</evidence>
<dbReference type="InterPro" id="IPR001638">
    <property type="entry name" value="Solute-binding_3/MltF_N"/>
</dbReference>
<dbReference type="SMART" id="SM00079">
    <property type="entry name" value="PBPe"/>
    <property type="match status" value="1"/>
</dbReference>
<keyword evidence="7" id="KW-0675">Receptor</keyword>
<dbReference type="Pfam" id="PF00497">
    <property type="entry name" value="SBP_bac_3"/>
    <property type="match status" value="1"/>
</dbReference>
<dbReference type="PANTHER" id="PTHR18966">
    <property type="entry name" value="IONOTROPIC GLUTAMATE RECEPTOR"/>
    <property type="match status" value="1"/>
</dbReference>
<dbReference type="EMBL" id="CP021112">
    <property type="protein sequence ID" value="ARQ03241.1"/>
    <property type="molecule type" value="Genomic_DNA"/>
</dbReference>
<evidence type="ECO:0000313" key="11">
    <source>
        <dbReference type="Proteomes" id="UP000194137"/>
    </source>
</evidence>
<evidence type="ECO:0000256" key="4">
    <source>
        <dbReference type="ARBA" id="ARBA00022989"/>
    </source>
</evidence>